<dbReference type="Gene3D" id="3.75.10.10">
    <property type="entry name" value="L-arginine/glycine Amidinotransferase, Chain A"/>
    <property type="match status" value="1"/>
</dbReference>
<dbReference type="PANTHER" id="PTHR47271:SF2">
    <property type="entry name" value="ARGININE DEIMINASE"/>
    <property type="match status" value="1"/>
</dbReference>
<dbReference type="PANTHER" id="PTHR47271">
    <property type="entry name" value="ARGININE DEIMINASE"/>
    <property type="match status" value="1"/>
</dbReference>
<evidence type="ECO:0008006" key="3">
    <source>
        <dbReference type="Google" id="ProtNLM"/>
    </source>
</evidence>
<dbReference type="RefSeq" id="WP_158321842.1">
    <property type="nucleotide sequence ID" value="NZ_BORB01000005.1"/>
</dbReference>
<accession>A0ABQ4KGS9</accession>
<reference evidence="1 2" key="1">
    <citation type="submission" date="2021-03" db="EMBL/GenBank/DDBJ databases">
        <title>Antimicrobial resistance genes in bacteria isolated from Japanese honey, and their potential for conferring macrolide and lincosamide resistance in the American foulbrood pathogen Paenibacillus larvae.</title>
        <authorList>
            <person name="Okamoto M."/>
            <person name="Kumagai M."/>
            <person name="Kanamori H."/>
            <person name="Takamatsu D."/>
        </authorList>
    </citation>
    <scope>NUCLEOTIDE SEQUENCE [LARGE SCALE GENOMIC DNA]</scope>
    <source>
        <strain evidence="1 2">J8TS2</strain>
    </source>
</reference>
<dbReference type="Proteomes" id="UP000679950">
    <property type="component" value="Unassembled WGS sequence"/>
</dbReference>
<proteinExistence type="predicted"/>
<comment type="caution">
    <text evidence="1">The sequence shown here is derived from an EMBL/GenBank/DDBJ whole genome shotgun (WGS) entry which is preliminary data.</text>
</comment>
<name>A0ABQ4KGS9_9BACI</name>
<dbReference type="EMBL" id="BORB01000005">
    <property type="protein sequence ID" value="GIN56641.1"/>
    <property type="molecule type" value="Genomic_DNA"/>
</dbReference>
<evidence type="ECO:0000313" key="2">
    <source>
        <dbReference type="Proteomes" id="UP000679950"/>
    </source>
</evidence>
<protein>
    <recommendedName>
        <fullName evidence="3">Dimethylargininase</fullName>
    </recommendedName>
</protein>
<sequence>MIFKDKRENVFCNNEYGLLAKVILCEPKYMAIREIINETQKHYDDQQIDHHLAVKQHHQFIKSLRECGVEVLTIPPKKEYPEQVFTRDIGFTIGHQVCVSQMAKGVRQGEEIELKDRLSLHQLPYLDIQEGVIEGGDVMVDGTTVYIGVSSRTNIRAIHYLEKALPEYHIVPIPFQDKYLHLDCVFNILSAEEALVFPRAFDEDTLAILKGKFNLIEVTEDEQFTLGTNVLSIGNKRLFSLPVNQKVNQQLRNKGYTVMEIDLSEIIKSGGSFRCCTLPILRR</sequence>
<keyword evidence="2" id="KW-1185">Reference proteome</keyword>
<dbReference type="SUPFAM" id="SSF55909">
    <property type="entry name" value="Pentein"/>
    <property type="match status" value="1"/>
</dbReference>
<organism evidence="1 2">
    <name type="scientific">Lederbergia ruris</name>
    <dbReference type="NCBI Taxonomy" id="217495"/>
    <lineage>
        <taxon>Bacteria</taxon>
        <taxon>Bacillati</taxon>
        <taxon>Bacillota</taxon>
        <taxon>Bacilli</taxon>
        <taxon>Bacillales</taxon>
        <taxon>Bacillaceae</taxon>
        <taxon>Lederbergia</taxon>
    </lineage>
</organism>
<evidence type="ECO:0000313" key="1">
    <source>
        <dbReference type="EMBL" id="GIN56641.1"/>
    </source>
</evidence>
<dbReference type="Pfam" id="PF19420">
    <property type="entry name" value="DDAH_eukar"/>
    <property type="match status" value="1"/>
</dbReference>
<gene>
    <name evidence="1" type="primary">ykgA</name>
    <name evidence="1" type="ORF">J8TS2_09600</name>
</gene>